<accession>A0ABP6Z0A1</accession>
<evidence type="ECO:0000313" key="1">
    <source>
        <dbReference type="EMBL" id="GAA3592947.1"/>
    </source>
</evidence>
<organism evidence="1 2">
    <name type="scientific">Kineosporia mesophila</name>
    <dbReference type="NCBI Taxonomy" id="566012"/>
    <lineage>
        <taxon>Bacteria</taxon>
        <taxon>Bacillati</taxon>
        <taxon>Actinomycetota</taxon>
        <taxon>Actinomycetes</taxon>
        <taxon>Kineosporiales</taxon>
        <taxon>Kineosporiaceae</taxon>
        <taxon>Kineosporia</taxon>
    </lineage>
</organism>
<name>A0ABP6Z0A1_9ACTN</name>
<reference evidence="2" key="1">
    <citation type="journal article" date="2019" name="Int. J. Syst. Evol. Microbiol.">
        <title>The Global Catalogue of Microorganisms (GCM) 10K type strain sequencing project: providing services to taxonomists for standard genome sequencing and annotation.</title>
        <authorList>
            <consortium name="The Broad Institute Genomics Platform"/>
            <consortium name="The Broad Institute Genome Sequencing Center for Infectious Disease"/>
            <person name="Wu L."/>
            <person name="Ma J."/>
        </authorList>
    </citation>
    <scope>NUCLEOTIDE SEQUENCE [LARGE SCALE GENOMIC DNA]</scope>
    <source>
        <strain evidence="2">JCM 16902</strain>
    </source>
</reference>
<protein>
    <submittedName>
        <fullName evidence="1">Uncharacterized protein</fullName>
    </submittedName>
</protein>
<keyword evidence="2" id="KW-1185">Reference proteome</keyword>
<dbReference type="Proteomes" id="UP001501074">
    <property type="component" value="Unassembled WGS sequence"/>
</dbReference>
<comment type="caution">
    <text evidence="1">The sequence shown here is derived from an EMBL/GenBank/DDBJ whole genome shotgun (WGS) entry which is preliminary data.</text>
</comment>
<evidence type="ECO:0000313" key="2">
    <source>
        <dbReference type="Proteomes" id="UP001501074"/>
    </source>
</evidence>
<proteinExistence type="predicted"/>
<sequence>MLTGPFAVRWTAIWVPVAVATRLQPRSSWSKAVFGTIRLASVDTWVAGVVAVEVDGDDEHAVRRAMAIRSGAPRRTRGPAR</sequence>
<dbReference type="EMBL" id="BAAAZO010000001">
    <property type="protein sequence ID" value="GAA3592947.1"/>
    <property type="molecule type" value="Genomic_DNA"/>
</dbReference>
<gene>
    <name evidence="1" type="ORF">GCM10022223_04640</name>
</gene>